<evidence type="ECO:0000313" key="1">
    <source>
        <dbReference type="EMBL" id="MET4582053.1"/>
    </source>
</evidence>
<reference evidence="1 2" key="1">
    <citation type="submission" date="2024-06" db="EMBL/GenBank/DDBJ databases">
        <title>Sorghum-associated microbial communities from plants grown in Nebraska, USA.</title>
        <authorList>
            <person name="Schachtman D."/>
        </authorList>
    </citation>
    <scope>NUCLEOTIDE SEQUENCE [LARGE SCALE GENOMIC DNA]</scope>
    <source>
        <strain evidence="1 2">2857</strain>
    </source>
</reference>
<accession>A0ABV2QLX3</accession>
<keyword evidence="2" id="KW-1185">Reference proteome</keyword>
<dbReference type="Pfam" id="PF19460">
    <property type="entry name" value="DUF5997"/>
    <property type="match status" value="1"/>
</dbReference>
<organism evidence="1 2">
    <name type="scientific">Conyzicola nivalis</name>
    <dbReference type="NCBI Taxonomy" id="1477021"/>
    <lineage>
        <taxon>Bacteria</taxon>
        <taxon>Bacillati</taxon>
        <taxon>Actinomycetota</taxon>
        <taxon>Actinomycetes</taxon>
        <taxon>Micrococcales</taxon>
        <taxon>Microbacteriaceae</taxon>
        <taxon>Conyzicola</taxon>
    </lineage>
</organism>
<name>A0ABV2QLX3_9MICO</name>
<dbReference type="EMBL" id="JBEPSJ010000001">
    <property type="protein sequence ID" value="MET4582053.1"/>
    <property type="molecule type" value="Genomic_DNA"/>
</dbReference>
<evidence type="ECO:0000313" key="2">
    <source>
        <dbReference type="Proteomes" id="UP001549257"/>
    </source>
</evidence>
<gene>
    <name evidence="1" type="ORF">ABIE21_001543</name>
</gene>
<dbReference type="InterPro" id="IPR046039">
    <property type="entry name" value="DUF5997"/>
</dbReference>
<proteinExistence type="predicted"/>
<dbReference type="Proteomes" id="UP001549257">
    <property type="component" value="Unassembled WGS sequence"/>
</dbReference>
<sequence>MISRRDVAQRLDIPVEMAVRHDIAAKMSEAAVAELEQNPPAWLVQSRANRSAKARPVWVTLKCDICGYTDQARPKKWWPEFTYLSCDDHDIWDLPEPADGLHREEFDDIGGRFIGVVDS</sequence>
<comment type="caution">
    <text evidence="1">The sequence shown here is derived from an EMBL/GenBank/DDBJ whole genome shotgun (WGS) entry which is preliminary data.</text>
</comment>
<protein>
    <submittedName>
        <fullName evidence="1">Uncharacterized protein</fullName>
    </submittedName>
</protein>
<dbReference type="RefSeq" id="WP_354024206.1">
    <property type="nucleotide sequence ID" value="NZ_JBEPSJ010000001.1"/>
</dbReference>